<dbReference type="Proteomes" id="UP000184356">
    <property type="component" value="Unassembled WGS sequence"/>
</dbReference>
<keyword evidence="2" id="KW-0472">Membrane</keyword>
<dbReference type="GeneID" id="63765186"/>
<protein>
    <recommendedName>
        <fullName evidence="6">Mid2 domain-containing protein</fullName>
    </recommendedName>
</protein>
<keyword evidence="2" id="KW-0812">Transmembrane</keyword>
<dbReference type="AlphaFoldDB" id="A0A1L9TLJ9"/>
<evidence type="ECO:0000256" key="1">
    <source>
        <dbReference type="SAM" id="MobiDB-lite"/>
    </source>
</evidence>
<gene>
    <name evidence="4" type="ORF">ASPSYDRAFT_55917</name>
</gene>
<name>A0A1L9TLJ9_9EURO</name>
<evidence type="ECO:0008006" key="6">
    <source>
        <dbReference type="Google" id="ProtNLM"/>
    </source>
</evidence>
<feature type="region of interest" description="Disordered" evidence="1">
    <location>
        <begin position="237"/>
        <end position="277"/>
    </location>
</feature>
<dbReference type="RefSeq" id="XP_040704110.1">
    <property type="nucleotide sequence ID" value="XM_040849113.1"/>
</dbReference>
<dbReference type="STRING" id="1036612.A0A1L9TLJ9"/>
<feature type="compositionally biased region" description="Low complexity" evidence="1">
    <location>
        <begin position="162"/>
        <end position="190"/>
    </location>
</feature>
<dbReference type="EMBL" id="KV878584">
    <property type="protein sequence ID" value="OJJ60304.1"/>
    <property type="molecule type" value="Genomic_DNA"/>
</dbReference>
<keyword evidence="3" id="KW-0732">Signal</keyword>
<feature type="compositionally biased region" description="Basic and acidic residues" evidence="1">
    <location>
        <begin position="244"/>
        <end position="255"/>
    </location>
</feature>
<feature type="transmembrane region" description="Helical" evidence="2">
    <location>
        <begin position="207"/>
        <end position="230"/>
    </location>
</feature>
<evidence type="ECO:0000313" key="5">
    <source>
        <dbReference type="Proteomes" id="UP000184356"/>
    </source>
</evidence>
<feature type="region of interest" description="Disordered" evidence="1">
    <location>
        <begin position="162"/>
        <end position="202"/>
    </location>
</feature>
<accession>A0A1L9TLJ9</accession>
<dbReference type="OrthoDB" id="5215637at2759"/>
<evidence type="ECO:0000256" key="2">
    <source>
        <dbReference type="SAM" id="Phobius"/>
    </source>
</evidence>
<evidence type="ECO:0000256" key="3">
    <source>
        <dbReference type="SAM" id="SignalP"/>
    </source>
</evidence>
<sequence length="277" mass="29792">MPSSSSIPWALALILLAILSRTAHGTTCYYPNGDPVNNDEYTPCRNSTDYTMCCRTGGLVPDTCDENGLCYNICDQMRSGCHNDPGTYWRESCTDRSWQSPYCLQHVCTDKTVNGTTSDNFPVTRCASSSKWCCNAMTAEDCCNKDPSEQFELASVLGVSTASTSSSTTATETRTSTPTGSSQQTPTATGNQEEEEDNGGLGTNGKIGLGVGIGVGIPFVIGALVAVFLYRKKRHSPPVLAPSHSRERYLEKPELDGNATVAELDASNRTRPVEVEA</sequence>
<feature type="chain" id="PRO_5012250984" description="Mid2 domain-containing protein" evidence="3">
    <location>
        <begin position="26"/>
        <end position="277"/>
    </location>
</feature>
<keyword evidence="2" id="KW-1133">Transmembrane helix</keyword>
<dbReference type="VEuPathDB" id="FungiDB:ASPSYDRAFT_55917"/>
<organism evidence="4 5">
    <name type="scientific">Aspergillus sydowii CBS 593.65</name>
    <dbReference type="NCBI Taxonomy" id="1036612"/>
    <lineage>
        <taxon>Eukaryota</taxon>
        <taxon>Fungi</taxon>
        <taxon>Dikarya</taxon>
        <taxon>Ascomycota</taxon>
        <taxon>Pezizomycotina</taxon>
        <taxon>Eurotiomycetes</taxon>
        <taxon>Eurotiomycetidae</taxon>
        <taxon>Eurotiales</taxon>
        <taxon>Aspergillaceae</taxon>
        <taxon>Aspergillus</taxon>
        <taxon>Aspergillus subgen. Nidulantes</taxon>
    </lineage>
</organism>
<reference evidence="5" key="1">
    <citation type="journal article" date="2017" name="Genome Biol.">
        <title>Comparative genomics reveals high biological diversity and specific adaptations in the industrially and medically important fungal genus Aspergillus.</title>
        <authorList>
            <person name="de Vries R.P."/>
            <person name="Riley R."/>
            <person name="Wiebenga A."/>
            <person name="Aguilar-Osorio G."/>
            <person name="Amillis S."/>
            <person name="Uchima C.A."/>
            <person name="Anderluh G."/>
            <person name="Asadollahi M."/>
            <person name="Askin M."/>
            <person name="Barry K."/>
            <person name="Battaglia E."/>
            <person name="Bayram O."/>
            <person name="Benocci T."/>
            <person name="Braus-Stromeyer S.A."/>
            <person name="Caldana C."/>
            <person name="Canovas D."/>
            <person name="Cerqueira G.C."/>
            <person name="Chen F."/>
            <person name="Chen W."/>
            <person name="Choi C."/>
            <person name="Clum A."/>
            <person name="Dos Santos R.A."/>
            <person name="Damasio A.R."/>
            <person name="Diallinas G."/>
            <person name="Emri T."/>
            <person name="Fekete E."/>
            <person name="Flipphi M."/>
            <person name="Freyberg S."/>
            <person name="Gallo A."/>
            <person name="Gournas C."/>
            <person name="Habgood R."/>
            <person name="Hainaut M."/>
            <person name="Harispe M.L."/>
            <person name="Henrissat B."/>
            <person name="Hilden K.S."/>
            <person name="Hope R."/>
            <person name="Hossain A."/>
            <person name="Karabika E."/>
            <person name="Karaffa L."/>
            <person name="Karanyi Z."/>
            <person name="Krasevec N."/>
            <person name="Kuo A."/>
            <person name="Kusch H."/>
            <person name="LaButti K."/>
            <person name="Lagendijk E.L."/>
            <person name="Lapidus A."/>
            <person name="Levasseur A."/>
            <person name="Lindquist E."/>
            <person name="Lipzen A."/>
            <person name="Logrieco A.F."/>
            <person name="MacCabe A."/>
            <person name="Maekelae M.R."/>
            <person name="Malavazi I."/>
            <person name="Melin P."/>
            <person name="Meyer V."/>
            <person name="Mielnichuk N."/>
            <person name="Miskei M."/>
            <person name="Molnar A.P."/>
            <person name="Mule G."/>
            <person name="Ngan C.Y."/>
            <person name="Orejas M."/>
            <person name="Orosz E."/>
            <person name="Ouedraogo J.P."/>
            <person name="Overkamp K.M."/>
            <person name="Park H.-S."/>
            <person name="Perrone G."/>
            <person name="Piumi F."/>
            <person name="Punt P.J."/>
            <person name="Ram A.F."/>
            <person name="Ramon A."/>
            <person name="Rauscher S."/>
            <person name="Record E."/>
            <person name="Riano-Pachon D.M."/>
            <person name="Robert V."/>
            <person name="Roehrig J."/>
            <person name="Ruller R."/>
            <person name="Salamov A."/>
            <person name="Salih N.S."/>
            <person name="Samson R.A."/>
            <person name="Sandor E."/>
            <person name="Sanguinetti M."/>
            <person name="Schuetze T."/>
            <person name="Sepcic K."/>
            <person name="Shelest E."/>
            <person name="Sherlock G."/>
            <person name="Sophianopoulou V."/>
            <person name="Squina F.M."/>
            <person name="Sun H."/>
            <person name="Susca A."/>
            <person name="Todd R.B."/>
            <person name="Tsang A."/>
            <person name="Unkles S.E."/>
            <person name="van de Wiele N."/>
            <person name="van Rossen-Uffink D."/>
            <person name="Oliveira J.V."/>
            <person name="Vesth T.C."/>
            <person name="Visser J."/>
            <person name="Yu J.-H."/>
            <person name="Zhou M."/>
            <person name="Andersen M.R."/>
            <person name="Archer D.B."/>
            <person name="Baker S.E."/>
            <person name="Benoit I."/>
            <person name="Brakhage A.A."/>
            <person name="Braus G.H."/>
            <person name="Fischer R."/>
            <person name="Frisvad J.C."/>
            <person name="Goldman G.H."/>
            <person name="Houbraken J."/>
            <person name="Oakley B."/>
            <person name="Pocsi I."/>
            <person name="Scazzocchio C."/>
            <person name="Seiboth B."/>
            <person name="vanKuyk P.A."/>
            <person name="Wortman J."/>
            <person name="Dyer P.S."/>
            <person name="Grigoriev I.V."/>
        </authorList>
    </citation>
    <scope>NUCLEOTIDE SEQUENCE [LARGE SCALE GENOMIC DNA]</scope>
    <source>
        <strain evidence="5">CBS 593.65</strain>
    </source>
</reference>
<feature type="compositionally biased region" description="Basic and acidic residues" evidence="1">
    <location>
        <begin position="266"/>
        <end position="277"/>
    </location>
</feature>
<proteinExistence type="predicted"/>
<keyword evidence="5" id="KW-1185">Reference proteome</keyword>
<evidence type="ECO:0000313" key="4">
    <source>
        <dbReference type="EMBL" id="OJJ60304.1"/>
    </source>
</evidence>
<feature type="signal peptide" evidence="3">
    <location>
        <begin position="1"/>
        <end position="25"/>
    </location>
</feature>